<dbReference type="AlphaFoldDB" id="A0A6N8J1W2"/>
<keyword evidence="6" id="KW-1185">Reference proteome</keyword>
<dbReference type="InterPro" id="IPR010982">
    <property type="entry name" value="Lambda_DNA-bd_dom_sf"/>
</dbReference>
<name>A0A6N8J1W2_9BURK</name>
<dbReference type="CDD" id="cd01575">
    <property type="entry name" value="PBP1_GntR"/>
    <property type="match status" value="1"/>
</dbReference>
<accession>A0A6N8J1W2</accession>
<dbReference type="GO" id="GO:0003700">
    <property type="term" value="F:DNA-binding transcription factor activity"/>
    <property type="evidence" value="ECO:0007669"/>
    <property type="project" value="TreeGrafter"/>
</dbReference>
<dbReference type="CDD" id="cd01392">
    <property type="entry name" value="HTH_LacI"/>
    <property type="match status" value="1"/>
</dbReference>
<dbReference type="SUPFAM" id="SSF47413">
    <property type="entry name" value="lambda repressor-like DNA-binding domains"/>
    <property type="match status" value="1"/>
</dbReference>
<dbReference type="SUPFAM" id="SSF53822">
    <property type="entry name" value="Periplasmic binding protein-like I"/>
    <property type="match status" value="1"/>
</dbReference>
<dbReference type="PANTHER" id="PTHR30146">
    <property type="entry name" value="LACI-RELATED TRANSCRIPTIONAL REPRESSOR"/>
    <property type="match status" value="1"/>
</dbReference>
<dbReference type="Gene3D" id="3.40.50.2300">
    <property type="match status" value="2"/>
</dbReference>
<dbReference type="InterPro" id="IPR000843">
    <property type="entry name" value="HTH_LacI"/>
</dbReference>
<evidence type="ECO:0000256" key="2">
    <source>
        <dbReference type="ARBA" id="ARBA00023125"/>
    </source>
</evidence>
<evidence type="ECO:0000313" key="6">
    <source>
        <dbReference type="Proteomes" id="UP000469385"/>
    </source>
</evidence>
<dbReference type="InterPro" id="IPR028082">
    <property type="entry name" value="Peripla_BP_I"/>
</dbReference>
<evidence type="ECO:0000259" key="4">
    <source>
        <dbReference type="PROSITE" id="PS50932"/>
    </source>
</evidence>
<dbReference type="SMART" id="SM00354">
    <property type="entry name" value="HTH_LACI"/>
    <property type="match status" value="1"/>
</dbReference>
<keyword evidence="2 5" id="KW-0238">DNA-binding</keyword>
<evidence type="ECO:0000256" key="1">
    <source>
        <dbReference type="ARBA" id="ARBA00023015"/>
    </source>
</evidence>
<gene>
    <name evidence="5" type="ORF">GON04_22700</name>
</gene>
<dbReference type="Proteomes" id="UP000469385">
    <property type="component" value="Unassembled WGS sequence"/>
</dbReference>
<protein>
    <submittedName>
        <fullName evidence="5">LacI family DNA-binding transcriptional regulator</fullName>
    </submittedName>
</protein>
<evidence type="ECO:0000313" key="5">
    <source>
        <dbReference type="EMBL" id="MVQ32283.1"/>
    </source>
</evidence>
<feature type="domain" description="HTH lacI-type" evidence="4">
    <location>
        <begin position="7"/>
        <end position="61"/>
    </location>
</feature>
<keyword evidence="3" id="KW-0804">Transcription</keyword>
<dbReference type="GO" id="GO:0000976">
    <property type="term" value="F:transcription cis-regulatory region binding"/>
    <property type="evidence" value="ECO:0007669"/>
    <property type="project" value="TreeGrafter"/>
</dbReference>
<dbReference type="Pfam" id="PF00356">
    <property type="entry name" value="LacI"/>
    <property type="match status" value="1"/>
</dbReference>
<dbReference type="Gene3D" id="1.10.260.40">
    <property type="entry name" value="lambda repressor-like DNA-binding domains"/>
    <property type="match status" value="1"/>
</dbReference>
<comment type="caution">
    <text evidence="5">The sequence shown here is derived from an EMBL/GenBank/DDBJ whole genome shotgun (WGS) entry which is preliminary data.</text>
</comment>
<organism evidence="5 6">
    <name type="scientific">Ramlibacter pinisoli</name>
    <dbReference type="NCBI Taxonomy" id="2682844"/>
    <lineage>
        <taxon>Bacteria</taxon>
        <taxon>Pseudomonadati</taxon>
        <taxon>Pseudomonadota</taxon>
        <taxon>Betaproteobacteria</taxon>
        <taxon>Burkholderiales</taxon>
        <taxon>Comamonadaceae</taxon>
        <taxon>Ramlibacter</taxon>
    </lineage>
</organism>
<reference evidence="5 6" key="1">
    <citation type="submission" date="2019-12" db="EMBL/GenBank/DDBJ databases">
        <authorList>
            <person name="Huq M.A."/>
        </authorList>
    </citation>
    <scope>NUCLEOTIDE SEQUENCE [LARGE SCALE GENOMIC DNA]</scope>
    <source>
        <strain evidence="5 6">MAH-25</strain>
    </source>
</reference>
<dbReference type="PROSITE" id="PS50932">
    <property type="entry name" value="HTH_LACI_2"/>
    <property type="match status" value="1"/>
</dbReference>
<dbReference type="Pfam" id="PF13377">
    <property type="entry name" value="Peripla_BP_3"/>
    <property type="match status" value="1"/>
</dbReference>
<dbReference type="InterPro" id="IPR046335">
    <property type="entry name" value="LacI/GalR-like_sensor"/>
</dbReference>
<proteinExistence type="predicted"/>
<keyword evidence="1" id="KW-0805">Transcription regulation</keyword>
<dbReference type="EMBL" id="WSEL01000009">
    <property type="protein sequence ID" value="MVQ32283.1"/>
    <property type="molecule type" value="Genomic_DNA"/>
</dbReference>
<dbReference type="PANTHER" id="PTHR30146:SF33">
    <property type="entry name" value="TRANSCRIPTIONAL REGULATOR"/>
    <property type="match status" value="1"/>
</dbReference>
<evidence type="ECO:0000256" key="3">
    <source>
        <dbReference type="ARBA" id="ARBA00023163"/>
    </source>
</evidence>
<sequence length="332" mass="35706">MKSRTAVRMSDVAQAAGVALVTVSRVINEPDKVAPQTRAQVEAAVRKLGYVPDRTASSLASSRSRIVGAVVPTLANVWFAETMEGLAAELGRAGYQLMLAQSSYVPRAEAGLIDAFLGRRVDALVLTGALRDAAARTRLRQMHLPVVETWDLPARPVDMAVGFSNEEVGEEVARRLVKAGRRAIAFLGADEQRSQMRRAGLERGLQAAGLPLVAAEYVPPPSSIALGRELMARLAAAHPDVDAVFCGNDFIAIGAMMWARTNGWDLPGRLAVVGFSDLPIAEATWPPLTTVKVRGGEMGRRAGAMLLARLRGEEPPRKVEDIGFEYVERSTT</sequence>